<evidence type="ECO:0000313" key="2">
    <source>
        <dbReference type="EMBL" id="KXS20844.1"/>
    </source>
</evidence>
<reference evidence="2 3" key="1">
    <citation type="journal article" date="2015" name="Genome Biol. Evol.">
        <title>Phylogenomic analyses indicate that early fungi evolved digesting cell walls of algal ancestors of land plants.</title>
        <authorList>
            <person name="Chang Y."/>
            <person name="Wang S."/>
            <person name="Sekimoto S."/>
            <person name="Aerts A.L."/>
            <person name="Choi C."/>
            <person name="Clum A."/>
            <person name="LaButti K.M."/>
            <person name="Lindquist E.A."/>
            <person name="Yee Ngan C."/>
            <person name="Ohm R.A."/>
            <person name="Salamov A.A."/>
            <person name="Grigoriev I.V."/>
            <person name="Spatafora J.W."/>
            <person name="Berbee M.L."/>
        </authorList>
    </citation>
    <scope>NUCLEOTIDE SEQUENCE [LARGE SCALE GENOMIC DNA]</scope>
    <source>
        <strain evidence="2 3">JEL478</strain>
    </source>
</reference>
<feature type="region of interest" description="Disordered" evidence="1">
    <location>
        <begin position="155"/>
        <end position="204"/>
    </location>
</feature>
<organism evidence="2 3">
    <name type="scientific">Gonapodya prolifera (strain JEL478)</name>
    <name type="common">Monoblepharis prolifera</name>
    <dbReference type="NCBI Taxonomy" id="1344416"/>
    <lineage>
        <taxon>Eukaryota</taxon>
        <taxon>Fungi</taxon>
        <taxon>Fungi incertae sedis</taxon>
        <taxon>Chytridiomycota</taxon>
        <taxon>Chytridiomycota incertae sedis</taxon>
        <taxon>Monoblepharidomycetes</taxon>
        <taxon>Monoblepharidales</taxon>
        <taxon>Gonapodyaceae</taxon>
        <taxon>Gonapodya</taxon>
    </lineage>
</organism>
<feature type="region of interest" description="Disordered" evidence="1">
    <location>
        <begin position="371"/>
        <end position="436"/>
    </location>
</feature>
<name>A0A139AVW9_GONPJ</name>
<sequence>MAFVRRDRVNAKAARAYFLKNASGIPWSGQRVAVSAANTNVMKRANITWPDDNEENGVYVHHPRPLPGISEYMDIANEWDATGEEGGSGNEAAERRIVLGNRETPAEVEDKGEEDETSGMEGSEEIKSGGNGGRRVWETDEKIFALLADTLSSVFLPSDTTPSPCPSRDEADRNDNQGTPDIGVPREASAPPGTTRSETPPVSSILVPPPAYLILLSLARLHTRRRTKSSDPPRATRTPQHVQVPAAHYLRAIRAVTQSQLVVLARLVVGNGSILQVSGLRDVFNCRYGSRANEDTARELPLNPTGPLHALAMAVAAHEMQVPGPLVVRAVKKGMAAGPTWKDTLSIDPATTAQWMGSVLGSAASVLAGGKRVREEDVDGGVGDVEGGEDGVGGGGSGEETAAGGGDEDRAPAGDWKRQKVGNISGGGAAAEGAQG</sequence>
<feature type="compositionally biased region" description="Gly residues" evidence="1">
    <location>
        <begin position="424"/>
        <end position="436"/>
    </location>
</feature>
<feature type="compositionally biased region" description="Polar residues" evidence="1">
    <location>
        <begin position="192"/>
        <end position="202"/>
    </location>
</feature>
<dbReference type="EMBL" id="KQ965734">
    <property type="protein sequence ID" value="KXS20844.1"/>
    <property type="molecule type" value="Genomic_DNA"/>
</dbReference>
<accession>A0A139AVW9</accession>
<feature type="compositionally biased region" description="Gly residues" evidence="1">
    <location>
        <begin position="380"/>
        <end position="398"/>
    </location>
</feature>
<evidence type="ECO:0000256" key="1">
    <source>
        <dbReference type="SAM" id="MobiDB-lite"/>
    </source>
</evidence>
<proteinExistence type="predicted"/>
<feature type="compositionally biased region" description="Basic and acidic residues" evidence="1">
    <location>
        <begin position="407"/>
        <end position="418"/>
    </location>
</feature>
<dbReference type="Proteomes" id="UP000070544">
    <property type="component" value="Unassembled WGS sequence"/>
</dbReference>
<gene>
    <name evidence="2" type="ORF">M427DRAFT_27928</name>
</gene>
<protein>
    <submittedName>
        <fullName evidence="2">Uncharacterized protein</fullName>
    </submittedName>
</protein>
<keyword evidence="3" id="KW-1185">Reference proteome</keyword>
<dbReference type="AlphaFoldDB" id="A0A139AVW9"/>
<evidence type="ECO:0000313" key="3">
    <source>
        <dbReference type="Proteomes" id="UP000070544"/>
    </source>
</evidence>
<feature type="region of interest" description="Disordered" evidence="1">
    <location>
        <begin position="82"/>
        <end position="135"/>
    </location>
</feature>